<dbReference type="NCBIfam" id="TIGR01509">
    <property type="entry name" value="HAD-SF-IA-v3"/>
    <property type="match status" value="1"/>
</dbReference>
<accession>A0A1W9HRC4</accession>
<comment type="similarity">
    <text evidence="1 3">Belongs to the HAD-like hydrolase superfamily. S-2-haloalkanoic acid dehalogenase family.</text>
</comment>
<dbReference type="NCBIfam" id="TIGR01549">
    <property type="entry name" value="HAD-SF-IA-v1"/>
    <property type="match status" value="1"/>
</dbReference>
<dbReference type="InterPro" id="IPR036412">
    <property type="entry name" value="HAD-like_sf"/>
</dbReference>
<dbReference type="Gene3D" id="1.10.150.240">
    <property type="entry name" value="Putative phosphatase, domain 2"/>
    <property type="match status" value="1"/>
</dbReference>
<proteinExistence type="inferred from homology"/>
<dbReference type="Proteomes" id="UP000192872">
    <property type="component" value="Unassembled WGS sequence"/>
</dbReference>
<dbReference type="SFLD" id="SFLDF00045">
    <property type="entry name" value="2-haloacid_dehalogenase"/>
    <property type="match status" value="1"/>
</dbReference>
<dbReference type="EC" id="3.8.1.2" evidence="3"/>
<dbReference type="PANTHER" id="PTHR43316">
    <property type="entry name" value="HYDROLASE, HALOACID DELAHOGENASE-RELATED"/>
    <property type="match status" value="1"/>
</dbReference>
<dbReference type="SUPFAM" id="SSF56784">
    <property type="entry name" value="HAD-like"/>
    <property type="match status" value="1"/>
</dbReference>
<dbReference type="PANTHER" id="PTHR43316:SF3">
    <property type="entry name" value="HALOACID DEHALOGENASE, TYPE II (AFU_ORTHOLOGUE AFUA_2G07750)-RELATED"/>
    <property type="match status" value="1"/>
</dbReference>
<dbReference type="InterPro" id="IPR023198">
    <property type="entry name" value="PGP-like_dom2"/>
</dbReference>
<comment type="function">
    <text evidence="3">Catalyzes the hydrolytic dehalogenation of small (S)-2-haloalkanoic acids to yield the corresponding (R)-2-hydroxyalkanoic acids.</text>
</comment>
<dbReference type="NCBIfam" id="TIGR01493">
    <property type="entry name" value="HAD-SF-IA-v2"/>
    <property type="match status" value="1"/>
</dbReference>
<name>A0A1W9HRC4_9HYPH</name>
<evidence type="ECO:0000313" key="5">
    <source>
        <dbReference type="Proteomes" id="UP000192872"/>
    </source>
</evidence>
<protein>
    <recommendedName>
        <fullName evidence="3">(S)-2-haloacid dehalogenase</fullName>
        <ecNumber evidence="3">3.8.1.2</ecNumber>
    </recommendedName>
    <alternativeName>
        <fullName evidence="3">2-haloalkanoic acid dehalogenase</fullName>
    </alternativeName>
    <alternativeName>
        <fullName evidence="3">Halocarboxylic acid halidohydrolase</fullName>
    </alternativeName>
    <alternativeName>
        <fullName evidence="3">L-2-haloacid dehalogenase</fullName>
    </alternativeName>
</protein>
<dbReference type="CDD" id="cd02588">
    <property type="entry name" value="HAD_L2-DEX"/>
    <property type="match status" value="1"/>
</dbReference>
<sequence>MTIKALVFDAYGTLYDVHSVYKKTEELCPGHGDLITQIWRLKQLEYTWLQTSLQTYRDFTFLTRASLVFSLKAAGVEPTETIIETLFQKYLDLDPYPESREALEQLKSYKLAILTNGSQFMIDSLVKNSGFDKILDASISVDGASKFKPHPAAYALVEQKFGVKPEEVLFVSSNSFDVTGAKAFGFRVAWIRRVPEGGAPAYPVGPAEMYRRLRSRPEELGFVADHEVNRLTDLPKLLA</sequence>
<dbReference type="EMBL" id="LWDL01000028">
    <property type="protein sequence ID" value="OQW50010.1"/>
    <property type="molecule type" value="Genomic_DNA"/>
</dbReference>
<dbReference type="STRING" id="1827387.A4S15_13665"/>
<dbReference type="InterPro" id="IPR006328">
    <property type="entry name" value="2-HAD"/>
</dbReference>
<keyword evidence="2 3" id="KW-0378">Hydrolase</keyword>
<gene>
    <name evidence="4" type="ORF">A4S15_13665</name>
</gene>
<dbReference type="AlphaFoldDB" id="A0A1W9HRC4"/>
<dbReference type="NCBIfam" id="TIGR01428">
    <property type="entry name" value="HAD_type_II"/>
    <property type="match status" value="1"/>
</dbReference>
<dbReference type="SFLD" id="SFLDG01135">
    <property type="entry name" value="C1.5.6:_HAD__Beta-PGM__Phospha"/>
    <property type="match status" value="1"/>
</dbReference>
<dbReference type="RefSeq" id="WP_376803875.1">
    <property type="nucleotide sequence ID" value="NZ_JAKFWN010000007.1"/>
</dbReference>
<dbReference type="PRINTS" id="PR00413">
    <property type="entry name" value="HADHALOGNASE"/>
</dbReference>
<comment type="catalytic activity">
    <reaction evidence="3">
        <text>an (S)-2-haloacid + H2O = a (2R)-2-hydroxycarboxylate + a halide anion + H(+)</text>
        <dbReference type="Rhea" id="RHEA:11192"/>
        <dbReference type="ChEBI" id="CHEBI:15377"/>
        <dbReference type="ChEBI" id="CHEBI:15378"/>
        <dbReference type="ChEBI" id="CHEBI:16042"/>
        <dbReference type="ChEBI" id="CHEBI:58314"/>
        <dbReference type="ChEBI" id="CHEBI:137405"/>
        <dbReference type="EC" id="3.8.1.2"/>
    </reaction>
</comment>
<evidence type="ECO:0000256" key="2">
    <source>
        <dbReference type="ARBA" id="ARBA00022801"/>
    </source>
</evidence>
<dbReference type="Pfam" id="PF00702">
    <property type="entry name" value="Hydrolase"/>
    <property type="match status" value="1"/>
</dbReference>
<comment type="caution">
    <text evidence="4">The sequence shown here is derived from an EMBL/GenBank/DDBJ whole genome shotgun (WGS) entry which is preliminary data.</text>
</comment>
<dbReference type="InterPro" id="IPR051540">
    <property type="entry name" value="S-2-haloacid_dehalogenase"/>
</dbReference>
<evidence type="ECO:0000256" key="3">
    <source>
        <dbReference type="RuleBase" id="RU368077"/>
    </source>
</evidence>
<organism evidence="4 5">
    <name type="scientific">Candidatus Raskinella chloraquaticus</name>
    <dbReference type="NCBI Taxonomy" id="1951219"/>
    <lineage>
        <taxon>Bacteria</taxon>
        <taxon>Pseudomonadati</taxon>
        <taxon>Pseudomonadota</taxon>
        <taxon>Alphaproteobacteria</taxon>
        <taxon>Hyphomicrobiales</taxon>
        <taxon>Phreatobacteraceae</taxon>
        <taxon>Candidatus Raskinella</taxon>
    </lineage>
</organism>
<dbReference type="SFLD" id="SFLDS00003">
    <property type="entry name" value="Haloacid_Dehalogenase"/>
    <property type="match status" value="1"/>
</dbReference>
<dbReference type="InterPro" id="IPR006439">
    <property type="entry name" value="HAD-SF_hydro_IA"/>
</dbReference>
<dbReference type="Gene3D" id="3.40.50.1000">
    <property type="entry name" value="HAD superfamily/HAD-like"/>
    <property type="match status" value="1"/>
</dbReference>
<evidence type="ECO:0000256" key="1">
    <source>
        <dbReference type="ARBA" id="ARBA00008106"/>
    </source>
</evidence>
<dbReference type="SFLD" id="SFLDG01129">
    <property type="entry name" value="C1.5:_HAD__Beta-PGM__Phosphata"/>
    <property type="match status" value="1"/>
</dbReference>
<dbReference type="InterPro" id="IPR023214">
    <property type="entry name" value="HAD_sf"/>
</dbReference>
<dbReference type="GO" id="GO:0018784">
    <property type="term" value="F:(S)-2-haloacid dehalogenase activity"/>
    <property type="evidence" value="ECO:0007669"/>
    <property type="project" value="UniProtKB-UniRule"/>
</dbReference>
<reference evidence="4 5" key="1">
    <citation type="journal article" date="2017" name="Water Res.">
        <title>Comammox in drinking water systems.</title>
        <authorList>
            <person name="Wang Y."/>
            <person name="Ma L."/>
            <person name="Mao Y."/>
            <person name="Jiang X."/>
            <person name="Xia Y."/>
            <person name="Yu K."/>
            <person name="Li B."/>
            <person name="Zhang T."/>
        </authorList>
    </citation>
    <scope>NUCLEOTIDE SEQUENCE [LARGE SCALE GENOMIC DNA]</scope>
    <source>
        <strain evidence="4">SG_bin8</strain>
    </source>
</reference>
<evidence type="ECO:0000313" key="4">
    <source>
        <dbReference type="EMBL" id="OQW50010.1"/>
    </source>
</evidence>